<accession>A0A9X3ABN4</accession>
<protein>
    <submittedName>
        <fullName evidence="1">Uncharacterized protein</fullName>
    </submittedName>
</protein>
<gene>
    <name evidence="1" type="ORF">MUA00_12870</name>
</gene>
<dbReference type="RefSeq" id="WP_271123444.1">
    <property type="nucleotide sequence ID" value="NZ_JALHAN010000066.1"/>
</dbReference>
<dbReference type="AlphaFoldDB" id="A0A9X3ABN4"/>
<evidence type="ECO:0000313" key="1">
    <source>
        <dbReference type="EMBL" id="MCT4702679.1"/>
    </source>
</evidence>
<evidence type="ECO:0000313" key="2">
    <source>
        <dbReference type="Proteomes" id="UP001150641"/>
    </source>
</evidence>
<organism evidence="1 2">
    <name type="scientific">Dryocola boscaweniae</name>
    <dbReference type="NCBI Taxonomy" id="2925397"/>
    <lineage>
        <taxon>Bacteria</taxon>
        <taxon>Pseudomonadati</taxon>
        <taxon>Pseudomonadota</taxon>
        <taxon>Gammaproteobacteria</taxon>
        <taxon>Enterobacterales</taxon>
        <taxon>Enterobacteriaceae</taxon>
        <taxon>Dryocola</taxon>
    </lineage>
</organism>
<dbReference type="EMBL" id="JALHAP010000079">
    <property type="protein sequence ID" value="MCT4702679.1"/>
    <property type="molecule type" value="Genomic_DNA"/>
</dbReference>
<reference evidence="1" key="1">
    <citation type="submission" date="2022-03" db="EMBL/GenBank/DDBJ databases">
        <title>Proposal of a novel genus Dryocolo and two novel species.</title>
        <authorList>
            <person name="Maddock D.W."/>
            <person name="Brady C.L."/>
            <person name="Denman S."/>
            <person name="Arnold D."/>
        </authorList>
    </citation>
    <scope>NUCLEOTIDE SEQUENCE</scope>
    <source>
        <strain evidence="1">H6W4</strain>
    </source>
</reference>
<sequence>MEQALMLAHHRKGIDGMKALLPGHTRRATFARAGKMGLTETRLWQSDEDDLLRELYPALGISGVREKLPHRTISWIKHRVKFLG</sequence>
<dbReference type="Proteomes" id="UP001150641">
    <property type="component" value="Unassembled WGS sequence"/>
</dbReference>
<name>A0A9X3ABN4_9ENTR</name>
<keyword evidence="2" id="KW-1185">Reference proteome</keyword>
<comment type="caution">
    <text evidence="1">The sequence shown here is derived from an EMBL/GenBank/DDBJ whole genome shotgun (WGS) entry which is preliminary data.</text>
</comment>
<proteinExistence type="predicted"/>